<evidence type="ECO:0000313" key="2">
    <source>
        <dbReference type="EMBL" id="CDZ84610.1"/>
    </source>
</evidence>
<sequence length="136" mass="14535">MLKIMTSAVPALILSLAAFSAGAAQLPASLMDKDNPGQEYWCQGNDINTSMCSLTGVSDDHKFALIQDLPGPACEDLSFGVIDLVLQTGVNIPYDGGDCKGDVQASFLRGTKDNALYVKIVRGSKTLRLYKVQTGY</sequence>
<gene>
    <name evidence="2" type="ORF">BN1086_02765</name>
</gene>
<feature type="chain" id="PRO_5001740861" evidence="1">
    <location>
        <begin position="24"/>
        <end position="136"/>
    </location>
</feature>
<proteinExistence type="predicted"/>
<reference evidence="2" key="1">
    <citation type="submission" date="2014-06" db="EMBL/GenBank/DDBJ databases">
        <authorList>
            <person name="Urmite Genomes Urmite Genomes"/>
        </authorList>
    </citation>
    <scope>NUCLEOTIDE SEQUENCE</scope>
</reference>
<protein>
    <submittedName>
        <fullName evidence="2">Uncharacterized protein</fullName>
    </submittedName>
</protein>
<dbReference type="AlphaFoldDB" id="A0A078LCS9"/>
<accession>A0A078LCS9</accession>
<dbReference type="EMBL" id="LK931336">
    <property type="protein sequence ID" value="CDZ84610.1"/>
    <property type="molecule type" value="Genomic_DNA"/>
</dbReference>
<feature type="signal peptide" evidence="1">
    <location>
        <begin position="1"/>
        <end position="23"/>
    </location>
</feature>
<organism evidence="2">
    <name type="scientific">Citrobacter koseri</name>
    <name type="common">Citrobacter diversus</name>
    <dbReference type="NCBI Taxonomy" id="545"/>
    <lineage>
        <taxon>Bacteria</taxon>
        <taxon>Pseudomonadati</taxon>
        <taxon>Pseudomonadota</taxon>
        <taxon>Gammaproteobacteria</taxon>
        <taxon>Enterobacterales</taxon>
        <taxon>Enterobacteriaceae</taxon>
        <taxon>Citrobacter</taxon>
    </lineage>
</organism>
<dbReference type="PATRIC" id="fig|545.12.peg.2787"/>
<keyword evidence="1" id="KW-0732">Signal</keyword>
<evidence type="ECO:0000256" key="1">
    <source>
        <dbReference type="SAM" id="SignalP"/>
    </source>
</evidence>
<name>A0A078LCS9_CITKO</name>